<reference evidence="2 3" key="1">
    <citation type="submission" date="2019-04" db="EMBL/GenBank/DDBJ databases">
        <authorList>
            <person name="Reid N.M."/>
            <person name="Caamano D."/>
            <person name="Li A."/>
            <person name="Lee E."/>
            <person name="Gogarten J.P."/>
            <person name="O'Loughlin M."/>
            <person name="Garlena R.A."/>
            <person name="Russell D.A."/>
            <person name="Pope W.H."/>
            <person name="Jacobs-Sera D."/>
            <person name="Hatfull G.F."/>
        </authorList>
    </citation>
    <scope>NUCLEOTIDE SEQUENCE [LARGE SCALE GENOMIC DNA]</scope>
</reference>
<dbReference type="EMBL" id="MK737941">
    <property type="protein sequence ID" value="QCQ57405.1"/>
    <property type="molecule type" value="Genomic_DNA"/>
</dbReference>
<dbReference type="InterPro" id="IPR038726">
    <property type="entry name" value="PDDEXK_AddAB-type"/>
</dbReference>
<name>A0A4V1EYP4_9CAUD</name>
<feature type="domain" description="PD-(D/E)XK endonuclease-like" evidence="1">
    <location>
        <begin position="9"/>
        <end position="345"/>
    </location>
</feature>
<keyword evidence="2" id="KW-0269">Exonuclease</keyword>
<accession>A0A4V1EYP4</accession>
<evidence type="ECO:0000313" key="3">
    <source>
        <dbReference type="Proteomes" id="UP000299817"/>
    </source>
</evidence>
<keyword evidence="2" id="KW-0540">Nuclease</keyword>
<protein>
    <submittedName>
        <fullName evidence="2">Exonuclease</fullName>
    </submittedName>
</protein>
<sequence length="377" mass="43560">MRTSERGALLGCAQKWYWAHIEELRPNRASNPLWFGSAVHVALAEWYLKGLKRGPHPAETFNKFIDGERTMLVTNEDEEQEYYDARELGTGMLEHYVDTYGKDDSWDVIATEHAGKIVLPRPQMKIFGRVRPALARWLTYHFTWDGIFRDLNDGQLYLMEHKTAAAIDTNHLPLDNQAGSYWAIASRSLVKQGLIGENEDIVGIRYNFLRKALKDTRPQDEDGLYHNQPQKQHYIEALLNHYGEDSPAEEMEGWEKDLPKMTLAQLKELADAQPDLTVLGEISKSQPPAYFHREDVYRTRAERVTQIARIQDEALFSEAYRSGSLPITKRPSKDCAWCPFRRMCELDEQGDQEAVEAFKEAMFHTESPYEVYRIKSA</sequence>
<organism evidence="2 3">
    <name type="scientific">Microbacterium phage Rachella</name>
    <dbReference type="NCBI Taxonomy" id="2565526"/>
    <lineage>
        <taxon>Viruses</taxon>
        <taxon>Duplodnaviria</taxon>
        <taxon>Heunggongvirae</taxon>
        <taxon>Uroviricota</taxon>
        <taxon>Caudoviricetes</taxon>
        <taxon>Krampusvirus</taxon>
        <taxon>Krampusvirus krampus</taxon>
    </lineage>
</organism>
<proteinExistence type="predicted"/>
<dbReference type="Pfam" id="PF12705">
    <property type="entry name" value="PDDEXK_1"/>
    <property type="match status" value="1"/>
</dbReference>
<evidence type="ECO:0000259" key="1">
    <source>
        <dbReference type="Pfam" id="PF12705"/>
    </source>
</evidence>
<gene>
    <name evidence="2" type="primary">43</name>
    <name evidence="2" type="ORF">SEA_RACHELLA_43</name>
</gene>
<evidence type="ECO:0000313" key="2">
    <source>
        <dbReference type="EMBL" id="QCQ57405.1"/>
    </source>
</evidence>
<dbReference type="GO" id="GO:0004527">
    <property type="term" value="F:exonuclease activity"/>
    <property type="evidence" value="ECO:0007669"/>
    <property type="project" value="UniProtKB-KW"/>
</dbReference>
<keyword evidence="2" id="KW-0378">Hydrolase</keyword>
<dbReference type="Proteomes" id="UP000299817">
    <property type="component" value="Segment"/>
</dbReference>